<organism evidence="1 2">
    <name type="scientific">Durusdinium trenchii</name>
    <dbReference type="NCBI Taxonomy" id="1381693"/>
    <lineage>
        <taxon>Eukaryota</taxon>
        <taxon>Sar</taxon>
        <taxon>Alveolata</taxon>
        <taxon>Dinophyceae</taxon>
        <taxon>Suessiales</taxon>
        <taxon>Symbiodiniaceae</taxon>
        <taxon>Durusdinium</taxon>
    </lineage>
</organism>
<proteinExistence type="predicted"/>
<name>A0ABP0HAD2_9DINO</name>
<keyword evidence="2" id="KW-1185">Reference proteome</keyword>
<feature type="non-terminal residue" evidence="1">
    <location>
        <position position="57"/>
    </location>
</feature>
<comment type="caution">
    <text evidence="1">The sequence shown here is derived from an EMBL/GenBank/DDBJ whole genome shotgun (WGS) entry which is preliminary data.</text>
</comment>
<protein>
    <submittedName>
        <fullName evidence="1">Uncharacterized protein</fullName>
    </submittedName>
</protein>
<evidence type="ECO:0000313" key="1">
    <source>
        <dbReference type="EMBL" id="CAK8987166.1"/>
    </source>
</evidence>
<sequence>MTIPQQYGITICVKEPSLTVGKILRHCQEQIQRLRDRHGGDQLAVFKIGISQCLEVR</sequence>
<evidence type="ECO:0000313" key="2">
    <source>
        <dbReference type="Proteomes" id="UP001642464"/>
    </source>
</evidence>
<dbReference type="EMBL" id="CAXAMM010000361">
    <property type="protein sequence ID" value="CAK8987166.1"/>
    <property type="molecule type" value="Genomic_DNA"/>
</dbReference>
<gene>
    <name evidence="1" type="ORF">SCF082_LOCUS860</name>
</gene>
<reference evidence="1 2" key="1">
    <citation type="submission" date="2024-02" db="EMBL/GenBank/DDBJ databases">
        <authorList>
            <person name="Chen Y."/>
            <person name="Shah S."/>
            <person name="Dougan E. K."/>
            <person name="Thang M."/>
            <person name="Chan C."/>
        </authorList>
    </citation>
    <scope>NUCLEOTIDE SEQUENCE [LARGE SCALE GENOMIC DNA]</scope>
</reference>
<dbReference type="Proteomes" id="UP001642464">
    <property type="component" value="Unassembled WGS sequence"/>
</dbReference>
<accession>A0ABP0HAD2</accession>